<sequence>NSGGPNPIIHRVVKKSQENGNFYFQTKGDNNINSIKSSSLNEIRITENQIIGVGVFKVPWFGWIKIEFVDLLKNIGVL</sequence>
<protein>
    <recommendedName>
        <fullName evidence="2">Peptidase S26 domain-containing protein</fullName>
    </recommendedName>
</protein>
<organism evidence="1">
    <name type="scientific">marine sediment metagenome</name>
    <dbReference type="NCBI Taxonomy" id="412755"/>
    <lineage>
        <taxon>unclassified sequences</taxon>
        <taxon>metagenomes</taxon>
        <taxon>ecological metagenomes</taxon>
    </lineage>
</organism>
<accession>X0X6N5</accession>
<gene>
    <name evidence="1" type="ORF">S01H1_73871</name>
</gene>
<evidence type="ECO:0000313" key="1">
    <source>
        <dbReference type="EMBL" id="GAG32328.1"/>
    </source>
</evidence>
<feature type="non-terminal residue" evidence="1">
    <location>
        <position position="1"/>
    </location>
</feature>
<comment type="caution">
    <text evidence="1">The sequence shown here is derived from an EMBL/GenBank/DDBJ whole genome shotgun (WGS) entry which is preliminary data.</text>
</comment>
<dbReference type="EMBL" id="BARS01049381">
    <property type="protein sequence ID" value="GAG32328.1"/>
    <property type="molecule type" value="Genomic_DNA"/>
</dbReference>
<proteinExistence type="predicted"/>
<name>X0X6N5_9ZZZZ</name>
<evidence type="ECO:0008006" key="2">
    <source>
        <dbReference type="Google" id="ProtNLM"/>
    </source>
</evidence>
<dbReference type="AlphaFoldDB" id="X0X6N5"/>
<reference evidence="1" key="1">
    <citation type="journal article" date="2014" name="Front. Microbiol.">
        <title>High frequency of phylogenetically diverse reductive dehalogenase-homologous genes in deep subseafloor sedimentary metagenomes.</title>
        <authorList>
            <person name="Kawai M."/>
            <person name="Futagami T."/>
            <person name="Toyoda A."/>
            <person name="Takaki Y."/>
            <person name="Nishi S."/>
            <person name="Hori S."/>
            <person name="Arai W."/>
            <person name="Tsubouchi T."/>
            <person name="Morono Y."/>
            <person name="Uchiyama I."/>
            <person name="Ito T."/>
            <person name="Fujiyama A."/>
            <person name="Inagaki F."/>
            <person name="Takami H."/>
        </authorList>
    </citation>
    <scope>NUCLEOTIDE SEQUENCE</scope>
    <source>
        <strain evidence="1">Expedition CK06-06</strain>
    </source>
</reference>